<feature type="domain" description="N-acetyltransferase" evidence="1">
    <location>
        <begin position="31"/>
        <end position="179"/>
    </location>
</feature>
<dbReference type="EMBL" id="JAVRFD010000016">
    <property type="protein sequence ID" value="MDT0546962.1"/>
    <property type="molecule type" value="Genomic_DNA"/>
</dbReference>
<evidence type="ECO:0000313" key="3">
    <source>
        <dbReference type="Proteomes" id="UP001180754"/>
    </source>
</evidence>
<keyword evidence="3" id="KW-1185">Reference proteome</keyword>
<organism evidence="2 3">
    <name type="scientific">Streptomyces lonegramiae</name>
    <dbReference type="NCBI Taxonomy" id="3075524"/>
    <lineage>
        <taxon>Bacteria</taxon>
        <taxon>Bacillati</taxon>
        <taxon>Actinomycetota</taxon>
        <taxon>Actinomycetes</taxon>
        <taxon>Kitasatosporales</taxon>
        <taxon>Streptomycetaceae</taxon>
        <taxon>Streptomyces</taxon>
    </lineage>
</organism>
<reference evidence="2" key="1">
    <citation type="submission" date="2024-05" db="EMBL/GenBank/DDBJ databases">
        <title>30 novel species of actinomycetes from the DSMZ collection.</title>
        <authorList>
            <person name="Nouioui I."/>
        </authorList>
    </citation>
    <scope>NUCLEOTIDE SEQUENCE</scope>
    <source>
        <strain evidence="2">DSM 41529</strain>
    </source>
</reference>
<evidence type="ECO:0000313" key="2">
    <source>
        <dbReference type="EMBL" id="MDT0546962.1"/>
    </source>
</evidence>
<name>A0ABU2XND2_9ACTN</name>
<dbReference type="InterPro" id="IPR000182">
    <property type="entry name" value="GNAT_dom"/>
</dbReference>
<protein>
    <submittedName>
        <fullName evidence="2">GNAT family N-acetyltransferase</fullName>
    </submittedName>
</protein>
<accession>A0ABU2XND2</accession>
<proteinExistence type="predicted"/>
<dbReference type="PANTHER" id="PTHR43441:SF10">
    <property type="entry name" value="ACETYLTRANSFERASE"/>
    <property type="match status" value="1"/>
</dbReference>
<dbReference type="PROSITE" id="PS51186">
    <property type="entry name" value="GNAT"/>
    <property type="match status" value="1"/>
</dbReference>
<dbReference type="InterPro" id="IPR051908">
    <property type="entry name" value="Ribosomal_N-acetyltransferase"/>
</dbReference>
<sequence length="203" mass="22651">MDPVTLTTERLLLRPFGPSDAEAVHAACQDPEIRRWTPVPTPYRRADAEEFVRQICPEEWRDDITYRFAVITRDGGALVGSMALVRLAQLRTEERQAELGYWTVPEQRRRGYTGEAARAVVEWAFTGLGVERLEWCAQVGNEGSRAVALAAGFRMEGIDRARIVHNGTRRDAWRGAVLPSDWGLPQATPYLPAPERPAVAGPA</sequence>
<dbReference type="PANTHER" id="PTHR43441">
    <property type="entry name" value="RIBOSOMAL-PROTEIN-SERINE ACETYLTRANSFERASE"/>
    <property type="match status" value="1"/>
</dbReference>
<comment type="caution">
    <text evidence="2">The sequence shown here is derived from an EMBL/GenBank/DDBJ whole genome shotgun (WGS) entry which is preliminary data.</text>
</comment>
<dbReference type="RefSeq" id="WP_311727454.1">
    <property type="nucleotide sequence ID" value="NZ_JAVRFD010000016.1"/>
</dbReference>
<dbReference type="Pfam" id="PF13302">
    <property type="entry name" value="Acetyltransf_3"/>
    <property type="match status" value="1"/>
</dbReference>
<dbReference type="SUPFAM" id="SSF55729">
    <property type="entry name" value="Acyl-CoA N-acyltransferases (Nat)"/>
    <property type="match status" value="1"/>
</dbReference>
<gene>
    <name evidence="2" type="ORF">RND15_30290</name>
</gene>
<evidence type="ECO:0000259" key="1">
    <source>
        <dbReference type="PROSITE" id="PS51186"/>
    </source>
</evidence>
<dbReference type="InterPro" id="IPR016181">
    <property type="entry name" value="Acyl_CoA_acyltransferase"/>
</dbReference>
<dbReference type="Proteomes" id="UP001180754">
    <property type="component" value="Unassembled WGS sequence"/>
</dbReference>
<dbReference type="Gene3D" id="3.40.630.30">
    <property type="match status" value="1"/>
</dbReference>